<sequence length="67" mass="7390">MLDISPNAGAARQSDAEIRRLEDLNILRELEGTIDAQDAPCARPDLVHRLTQGVGKLRLSLESYGYP</sequence>
<reference evidence="1 2" key="1">
    <citation type="submission" date="2019-06" db="EMBL/GenBank/DDBJ databases">
        <title>Genomic Encyclopedia of Archaeal and Bacterial Type Strains, Phase II (KMG-II): from individual species to whole genera.</title>
        <authorList>
            <person name="Goeker M."/>
        </authorList>
    </citation>
    <scope>NUCLEOTIDE SEQUENCE [LARGE SCALE GENOMIC DNA]</scope>
    <source>
        <strain evidence="1 2">DSM 18423</strain>
    </source>
</reference>
<keyword evidence="2" id="KW-1185">Reference proteome</keyword>
<dbReference type="AlphaFoldDB" id="A0A543K9W2"/>
<name>A0A543K9W2_9RHOB</name>
<accession>A0A543K9W2</accession>
<dbReference type="Proteomes" id="UP000320582">
    <property type="component" value="Unassembled WGS sequence"/>
</dbReference>
<dbReference type="EMBL" id="VFPT01000001">
    <property type="protein sequence ID" value="TQM91878.1"/>
    <property type="molecule type" value="Genomic_DNA"/>
</dbReference>
<proteinExistence type="predicted"/>
<comment type="caution">
    <text evidence="1">The sequence shown here is derived from an EMBL/GenBank/DDBJ whole genome shotgun (WGS) entry which is preliminary data.</text>
</comment>
<dbReference type="RefSeq" id="WP_142079669.1">
    <property type="nucleotide sequence ID" value="NZ_VFPT01000001.1"/>
</dbReference>
<organism evidence="1 2">
    <name type="scientific">Roseinatronobacter monicus</name>
    <dbReference type="NCBI Taxonomy" id="393481"/>
    <lineage>
        <taxon>Bacteria</taxon>
        <taxon>Pseudomonadati</taxon>
        <taxon>Pseudomonadota</taxon>
        <taxon>Alphaproteobacteria</taxon>
        <taxon>Rhodobacterales</taxon>
        <taxon>Paracoccaceae</taxon>
        <taxon>Roseinatronobacter</taxon>
    </lineage>
</organism>
<evidence type="ECO:0000313" key="1">
    <source>
        <dbReference type="EMBL" id="TQM91878.1"/>
    </source>
</evidence>
<gene>
    <name evidence="1" type="ORF">BD293_0455</name>
</gene>
<evidence type="ECO:0000313" key="2">
    <source>
        <dbReference type="Proteomes" id="UP000320582"/>
    </source>
</evidence>
<protein>
    <submittedName>
        <fullName evidence="1">Uncharacterized protein</fullName>
    </submittedName>
</protein>